<reference evidence="2 3" key="1">
    <citation type="submission" date="2020-08" db="EMBL/GenBank/DDBJ databases">
        <authorList>
            <person name="Mo P."/>
        </authorList>
    </citation>
    <scope>NUCLEOTIDE SEQUENCE [LARGE SCALE GENOMIC DNA]</scope>
    <source>
        <strain evidence="2 3">CGMCC 4.1532</strain>
    </source>
</reference>
<sequence>MIDDLLHGWAELQDAAPDYAEAERYFSGEVAEFFASPRIRQAVAATGDRYRFNLAKTPVHVMADRVELSSVTAPDDNQSSAVIEQVWDANDLDVHYPDLFLKAFTYGDAYLQAWPVLEADEEADGELFIAGVELTVHNPKNCRVVYDVENARRKAFAIKRWCTRAAGQDVWRVDLYYADAIERWATKPGSSPDLREAWVPYLEDEDGPDDWLMDNPYGEIPFFHYRTGLPYGAPEHKAGYGCQDAVNKMLITQLTTTDSHGWPQRYALTDAGAVVDDSPDTQVWDSPEPGSIVDSDQPQRAEPGSLMDFVGKKAVGQFPAADPSVFLEPAELYIRLMAQLTTTPLHYFDPSGGTPSGESLKVAEAPLVKKVQNRQVMLRGPVMETWSFVLRLVGLSPARIDVRWAPVASASGASDWEVVAAKQAAGVPVDQTLIEAGYPSETILQWADDGDDSSGITTQLDLIKARAEALGVLIRSGADPESAAARVGLAGLTFTGAVPVTLRVPEADAAGLEDK</sequence>
<dbReference type="EMBL" id="CP060131">
    <property type="protein sequence ID" value="QNG51655.1"/>
    <property type="molecule type" value="Genomic_DNA"/>
</dbReference>
<dbReference type="RefSeq" id="WP_185718409.1">
    <property type="nucleotide sequence ID" value="NZ_BAAAWI010000001.1"/>
</dbReference>
<proteinExistence type="predicted"/>
<feature type="region of interest" description="Disordered" evidence="1">
    <location>
        <begin position="282"/>
        <end position="302"/>
    </location>
</feature>
<dbReference type="KEGG" id="ppel:H6H00_26705"/>
<dbReference type="Pfam" id="PF05133">
    <property type="entry name" value="SPP1_portal"/>
    <property type="match status" value="1"/>
</dbReference>
<evidence type="ECO:0000313" key="2">
    <source>
        <dbReference type="EMBL" id="QNG51655.1"/>
    </source>
</evidence>
<organism evidence="2 3">
    <name type="scientific">Pseudonocardia petroleophila</name>
    <dbReference type="NCBI Taxonomy" id="37331"/>
    <lineage>
        <taxon>Bacteria</taxon>
        <taxon>Bacillati</taxon>
        <taxon>Actinomycetota</taxon>
        <taxon>Actinomycetes</taxon>
        <taxon>Pseudonocardiales</taxon>
        <taxon>Pseudonocardiaceae</taxon>
        <taxon>Pseudonocardia</taxon>
    </lineage>
</organism>
<accession>A0A7G7MFU4</accession>
<evidence type="ECO:0000313" key="3">
    <source>
        <dbReference type="Proteomes" id="UP000515728"/>
    </source>
</evidence>
<dbReference type="AlphaFoldDB" id="A0A7G7MFU4"/>
<name>A0A7G7MFU4_9PSEU</name>
<evidence type="ECO:0000256" key="1">
    <source>
        <dbReference type="SAM" id="MobiDB-lite"/>
    </source>
</evidence>
<gene>
    <name evidence="2" type="ORF">H6H00_26705</name>
</gene>
<keyword evidence="3" id="KW-1185">Reference proteome</keyword>
<dbReference type="InterPro" id="IPR021145">
    <property type="entry name" value="Portal_protein_SPP1_Gp6-like"/>
</dbReference>
<protein>
    <submittedName>
        <fullName evidence="2">Phage portal protein</fullName>
    </submittedName>
</protein>
<dbReference type="Proteomes" id="UP000515728">
    <property type="component" value="Chromosome"/>
</dbReference>